<proteinExistence type="predicted"/>
<evidence type="ECO:0000256" key="1">
    <source>
        <dbReference type="SAM" id="MobiDB-lite"/>
    </source>
</evidence>
<sequence length="109" mass="11950">MSTTSSWDDNMKMNNPATSCATSPSGNTVQTESTKYGGSSCGDRSSPVAMKDGGCLSIKVVGDGGESPMHRPRSYHCGWFALRPKWMARFMTPKWALFWLCWAGAVQEF</sequence>
<dbReference type="EMBL" id="AXCN02002185">
    <property type="status" value="NOT_ANNOTATED_CDS"/>
    <property type="molecule type" value="Genomic_DNA"/>
</dbReference>
<evidence type="ECO:0000313" key="3">
    <source>
        <dbReference type="Proteomes" id="UP000075886"/>
    </source>
</evidence>
<dbReference type="EnsemblMetazoa" id="AFAF007962-RA">
    <property type="protein sequence ID" value="AFAF007962-PA"/>
    <property type="gene ID" value="AFAF007962"/>
</dbReference>
<feature type="region of interest" description="Disordered" evidence="1">
    <location>
        <begin position="1"/>
        <end position="45"/>
    </location>
</feature>
<feature type="compositionally biased region" description="Polar residues" evidence="1">
    <location>
        <begin position="1"/>
        <end position="37"/>
    </location>
</feature>
<dbReference type="VEuPathDB" id="VectorBase:AFAF007962"/>
<reference evidence="2" key="2">
    <citation type="submission" date="2020-05" db="UniProtKB">
        <authorList>
            <consortium name="EnsemblMetazoa"/>
        </authorList>
    </citation>
    <scope>IDENTIFICATION</scope>
    <source>
        <strain evidence="2">FAR1</strain>
    </source>
</reference>
<reference evidence="3" key="1">
    <citation type="submission" date="2014-01" db="EMBL/GenBank/DDBJ databases">
        <title>The Genome Sequence of Anopheles farauti FAR1 (V2).</title>
        <authorList>
            <consortium name="The Broad Institute Genomics Platform"/>
            <person name="Neafsey D.E."/>
            <person name="Besansky N."/>
            <person name="Howell P."/>
            <person name="Walton C."/>
            <person name="Young S.K."/>
            <person name="Zeng Q."/>
            <person name="Gargeya S."/>
            <person name="Fitzgerald M."/>
            <person name="Haas B."/>
            <person name="Abouelleil A."/>
            <person name="Allen A.W."/>
            <person name="Alvarado L."/>
            <person name="Arachchi H.M."/>
            <person name="Berlin A.M."/>
            <person name="Chapman S.B."/>
            <person name="Gainer-Dewar J."/>
            <person name="Goldberg J."/>
            <person name="Griggs A."/>
            <person name="Gujja S."/>
            <person name="Hansen M."/>
            <person name="Howarth C."/>
            <person name="Imamovic A."/>
            <person name="Ireland A."/>
            <person name="Larimer J."/>
            <person name="McCowan C."/>
            <person name="Murphy C."/>
            <person name="Pearson M."/>
            <person name="Poon T.W."/>
            <person name="Priest M."/>
            <person name="Roberts A."/>
            <person name="Saif S."/>
            <person name="Shea T."/>
            <person name="Sisk P."/>
            <person name="Sykes S."/>
            <person name="Wortman J."/>
            <person name="Nusbaum C."/>
            <person name="Birren B."/>
        </authorList>
    </citation>
    <scope>NUCLEOTIDE SEQUENCE [LARGE SCALE GENOMIC DNA]</scope>
    <source>
        <strain evidence="3">FAR1</strain>
    </source>
</reference>
<accession>A0A182QDG4</accession>
<dbReference type="AlphaFoldDB" id="A0A182QDG4"/>
<keyword evidence="3" id="KW-1185">Reference proteome</keyword>
<organism evidence="2 3">
    <name type="scientific">Anopheles farauti</name>
    <dbReference type="NCBI Taxonomy" id="69004"/>
    <lineage>
        <taxon>Eukaryota</taxon>
        <taxon>Metazoa</taxon>
        <taxon>Ecdysozoa</taxon>
        <taxon>Arthropoda</taxon>
        <taxon>Hexapoda</taxon>
        <taxon>Insecta</taxon>
        <taxon>Pterygota</taxon>
        <taxon>Neoptera</taxon>
        <taxon>Endopterygota</taxon>
        <taxon>Diptera</taxon>
        <taxon>Nematocera</taxon>
        <taxon>Culicoidea</taxon>
        <taxon>Culicidae</taxon>
        <taxon>Anophelinae</taxon>
        <taxon>Anopheles</taxon>
    </lineage>
</organism>
<protein>
    <submittedName>
        <fullName evidence="2">Uncharacterized protein</fullName>
    </submittedName>
</protein>
<name>A0A182QDG4_9DIPT</name>
<dbReference type="Proteomes" id="UP000075886">
    <property type="component" value="Unassembled WGS sequence"/>
</dbReference>
<evidence type="ECO:0000313" key="2">
    <source>
        <dbReference type="EnsemblMetazoa" id="AFAF007962-PA"/>
    </source>
</evidence>